<gene>
    <name evidence="3" type="ORF">BOX15_Mlig009692g1</name>
</gene>
<keyword evidence="1" id="KW-1133">Transmembrane helix</keyword>
<evidence type="ECO:0000256" key="1">
    <source>
        <dbReference type="SAM" id="Phobius"/>
    </source>
</evidence>
<dbReference type="PANTHER" id="PTHR34203:SF15">
    <property type="entry name" value="SLL1173 PROTEIN"/>
    <property type="match status" value="1"/>
</dbReference>
<dbReference type="OrthoDB" id="411251at2759"/>
<sequence length="404" mass="45073">FTFIYKHRHKNMPLIFYRKIIPLFLCLLLLTVALFVAFFGSNSIYLGIDQVGFSHKSWIFPADSSKSNVEAAASCKAYDELRNINFLSDSIRDRICSGTAAYAIVNGSFPLCRLRDRLPDEIMDQVRSGSQLASLRSPVTGRSLPCYIYSERDYISDEIRKRTGFETNNVAALIGLLRRIKSDKGIAPNGVTFVDVGSNIGVFSLAAMDLGVPVVSLDANIRNLLRIRLSAEALMTRNRLNKSASDITTAIRSHLVWNFISSRVSLSYLNFPVDCNVGGATKFSRAVADTIPVMSSSGNALARILDPGSTLIMKIDIEGGEADFLKTSYQLFDNFSIPVVQMEWLRRHMSRDEMVFMMNFFTSRGYVPTLGGSFASLSTARLARFNGDIFWTKLSFFNQGHLFA</sequence>
<feature type="transmembrane region" description="Helical" evidence="1">
    <location>
        <begin position="20"/>
        <end position="40"/>
    </location>
</feature>
<keyword evidence="4" id="KW-1185">Reference proteome</keyword>
<reference evidence="3 4" key="1">
    <citation type="submission" date="2017-06" db="EMBL/GenBank/DDBJ databases">
        <title>A platform for efficient transgenesis in Macrostomum lignano, a flatworm model organism for stem cell research.</title>
        <authorList>
            <person name="Berezikov E."/>
        </authorList>
    </citation>
    <scope>NUCLEOTIDE SEQUENCE [LARGE SCALE GENOMIC DNA]</scope>
    <source>
        <strain evidence="3">DV1</strain>
        <tissue evidence="3">Whole organism</tissue>
    </source>
</reference>
<dbReference type="PANTHER" id="PTHR34203">
    <property type="entry name" value="METHYLTRANSFERASE, FKBM FAMILY PROTEIN"/>
    <property type="match status" value="1"/>
</dbReference>
<dbReference type="SUPFAM" id="SSF53335">
    <property type="entry name" value="S-adenosyl-L-methionine-dependent methyltransferases"/>
    <property type="match status" value="1"/>
</dbReference>
<dbReference type="EMBL" id="NIVC01000010">
    <property type="protein sequence ID" value="PAA94468.1"/>
    <property type="molecule type" value="Genomic_DNA"/>
</dbReference>
<dbReference type="InterPro" id="IPR052514">
    <property type="entry name" value="SAM-dependent_MTase"/>
</dbReference>
<protein>
    <recommendedName>
        <fullName evidence="2">Methyltransferase FkbM domain-containing protein</fullName>
    </recommendedName>
</protein>
<keyword evidence="1" id="KW-0472">Membrane</keyword>
<dbReference type="Proteomes" id="UP000215902">
    <property type="component" value="Unassembled WGS sequence"/>
</dbReference>
<dbReference type="InterPro" id="IPR006342">
    <property type="entry name" value="FkbM_mtfrase"/>
</dbReference>
<accession>A0A267H848</accession>
<comment type="caution">
    <text evidence="3">The sequence shown here is derived from an EMBL/GenBank/DDBJ whole genome shotgun (WGS) entry which is preliminary data.</text>
</comment>
<keyword evidence="1" id="KW-0812">Transmembrane</keyword>
<dbReference type="AlphaFoldDB" id="A0A267H848"/>
<proteinExistence type="predicted"/>
<dbReference type="InterPro" id="IPR029063">
    <property type="entry name" value="SAM-dependent_MTases_sf"/>
</dbReference>
<name>A0A267H848_9PLAT</name>
<dbReference type="Pfam" id="PF05050">
    <property type="entry name" value="Methyltransf_21"/>
    <property type="match status" value="1"/>
</dbReference>
<evidence type="ECO:0000259" key="2">
    <source>
        <dbReference type="Pfam" id="PF05050"/>
    </source>
</evidence>
<organism evidence="3 4">
    <name type="scientific">Macrostomum lignano</name>
    <dbReference type="NCBI Taxonomy" id="282301"/>
    <lineage>
        <taxon>Eukaryota</taxon>
        <taxon>Metazoa</taxon>
        <taxon>Spiralia</taxon>
        <taxon>Lophotrochozoa</taxon>
        <taxon>Platyhelminthes</taxon>
        <taxon>Rhabditophora</taxon>
        <taxon>Macrostomorpha</taxon>
        <taxon>Macrostomida</taxon>
        <taxon>Macrostomidae</taxon>
        <taxon>Macrostomum</taxon>
    </lineage>
</organism>
<evidence type="ECO:0000313" key="4">
    <source>
        <dbReference type="Proteomes" id="UP000215902"/>
    </source>
</evidence>
<evidence type="ECO:0000313" key="3">
    <source>
        <dbReference type="EMBL" id="PAA94468.1"/>
    </source>
</evidence>
<dbReference type="Gene3D" id="3.40.50.150">
    <property type="entry name" value="Vaccinia Virus protein VP39"/>
    <property type="match status" value="1"/>
</dbReference>
<feature type="non-terminal residue" evidence="3">
    <location>
        <position position="1"/>
    </location>
</feature>
<feature type="domain" description="Methyltransferase FkbM" evidence="2">
    <location>
        <begin position="309"/>
        <end position="367"/>
    </location>
</feature>